<accession>A0A376MJ96</accession>
<evidence type="ECO:0008006" key="3">
    <source>
        <dbReference type="Google" id="ProtNLM"/>
    </source>
</evidence>
<reference evidence="1 2" key="1">
    <citation type="submission" date="2018-06" db="EMBL/GenBank/DDBJ databases">
        <authorList>
            <consortium name="Pathogen Informatics"/>
            <person name="Doyle S."/>
        </authorList>
    </citation>
    <scope>NUCLEOTIDE SEQUENCE [LARGE SCALE GENOMIC DNA]</scope>
    <source>
        <strain evidence="1 2">NCTC11112</strain>
    </source>
</reference>
<evidence type="ECO:0000313" key="2">
    <source>
        <dbReference type="Proteomes" id="UP000254817"/>
    </source>
</evidence>
<gene>
    <name evidence="1" type="ORF">NCTC11112_00459</name>
</gene>
<organism evidence="1 2">
    <name type="scientific">Escherichia coli</name>
    <dbReference type="NCBI Taxonomy" id="562"/>
    <lineage>
        <taxon>Bacteria</taxon>
        <taxon>Pseudomonadati</taxon>
        <taxon>Pseudomonadota</taxon>
        <taxon>Gammaproteobacteria</taxon>
        <taxon>Enterobacterales</taxon>
        <taxon>Enterobacteriaceae</taxon>
        <taxon>Escherichia</taxon>
    </lineage>
</organism>
<name>A0A376MJ96_ECOLX</name>
<protein>
    <recommendedName>
        <fullName evidence="3">Recombination enhancement function domain protein</fullName>
    </recommendedName>
</protein>
<sequence length="86" mass="9642">MHGVISEEVSLHHISGRTAPGCHKKQLPLCRWHHQHAAPAEVRAKYPWLVPVHADGVVGGKKEFTLLNKSEMELLADAYEMANIMH</sequence>
<dbReference type="Proteomes" id="UP000254817">
    <property type="component" value="Unassembled WGS sequence"/>
</dbReference>
<evidence type="ECO:0000313" key="1">
    <source>
        <dbReference type="EMBL" id="STG50064.1"/>
    </source>
</evidence>
<dbReference type="AlphaFoldDB" id="A0A376MJ96"/>
<dbReference type="InterPro" id="IPR031875">
    <property type="entry name" value="RecA_dep_nuc"/>
</dbReference>
<dbReference type="EMBL" id="UGAW01000001">
    <property type="protein sequence ID" value="STG50064.1"/>
    <property type="molecule type" value="Genomic_DNA"/>
</dbReference>
<dbReference type="Gene3D" id="3.30.40.190">
    <property type="match status" value="1"/>
</dbReference>
<proteinExistence type="predicted"/>
<dbReference type="Pfam" id="PF16786">
    <property type="entry name" value="RecA_dep_nuc"/>
    <property type="match status" value="1"/>
</dbReference>